<feature type="compositionally biased region" description="Polar residues" evidence="1">
    <location>
        <begin position="261"/>
        <end position="277"/>
    </location>
</feature>
<dbReference type="AlphaFoldDB" id="A0A0F5I9K8"/>
<dbReference type="Pfam" id="PF09580">
    <property type="entry name" value="Spore_YhcN_YlaJ"/>
    <property type="match status" value="1"/>
</dbReference>
<evidence type="ECO:0000256" key="1">
    <source>
        <dbReference type="SAM" id="MobiDB-lite"/>
    </source>
</evidence>
<gene>
    <name evidence="3" type="ORF">QY95_00485</name>
</gene>
<evidence type="ECO:0000313" key="3">
    <source>
        <dbReference type="EMBL" id="KKB41867.1"/>
    </source>
</evidence>
<dbReference type="OrthoDB" id="2691390at2"/>
<reference evidence="3" key="1">
    <citation type="submission" date="2015-02" db="EMBL/GenBank/DDBJ databases">
        <title>Genome Assembly of Bacillaceae bacterium MTCC 8252.</title>
        <authorList>
            <person name="Verma A."/>
            <person name="Khatri I."/>
            <person name="Mual P."/>
            <person name="Subramanian S."/>
            <person name="Krishnamurthi S."/>
        </authorList>
    </citation>
    <scope>NUCLEOTIDE SEQUENCE [LARGE SCALE GENOMIC DNA]</scope>
    <source>
        <strain evidence="3">MTCC 8252</strain>
    </source>
</reference>
<dbReference type="Proteomes" id="UP000031563">
    <property type="component" value="Unassembled WGS sequence"/>
</dbReference>
<feature type="signal peptide" evidence="2">
    <location>
        <begin position="1"/>
        <end position="21"/>
    </location>
</feature>
<feature type="compositionally biased region" description="Low complexity" evidence="1">
    <location>
        <begin position="242"/>
        <end position="260"/>
    </location>
</feature>
<feature type="chain" id="PRO_5039097817" evidence="2">
    <location>
        <begin position="22"/>
        <end position="277"/>
    </location>
</feature>
<evidence type="ECO:0000313" key="4">
    <source>
        <dbReference type="Proteomes" id="UP000031563"/>
    </source>
</evidence>
<proteinExistence type="predicted"/>
<accession>A0A0F5I9K8</accession>
<comment type="caution">
    <text evidence="3">The sequence shown here is derived from an EMBL/GenBank/DDBJ whole genome shotgun (WGS) entry which is preliminary data.</text>
</comment>
<dbReference type="InterPro" id="IPR019076">
    <property type="entry name" value="Spore_lipoprot_YhcN/YlaJ-like"/>
</dbReference>
<dbReference type="EMBL" id="JWIR02000018">
    <property type="protein sequence ID" value="KKB41867.1"/>
    <property type="molecule type" value="Genomic_DNA"/>
</dbReference>
<dbReference type="PROSITE" id="PS51257">
    <property type="entry name" value="PROKAR_LIPOPROTEIN"/>
    <property type="match status" value="1"/>
</dbReference>
<protein>
    <submittedName>
        <fullName evidence="3">Phosphonate ABC transporter phosphate-binding periplasmic component</fullName>
    </submittedName>
</protein>
<sequence>MKKTMLAAGFSSFLLLAACNATDTDNAAEDALYDDEANTINISDRYDTNNEGQQTARDGRVINNNGTDENNFGYVRHQKSPIQGETVSYRDIYTMDRERTADAIARLIVGLPTVNDSSVVVTDEEVLVAYTKEENANADGEGIADQVKRTALSVVPRWYHVYLTDDPNLRREVENIAQLNGDAGAAEDTIDRTVKLMKERSPQGSDEAQLIESERNDDTTGERAKNAGNQPTDDTNKEGQKTGMPGTTGTPGTNWTTGPTDQDSLTELNGINGNTNR</sequence>
<name>A0A0F5I9K8_BACTR</name>
<feature type="compositionally biased region" description="Polar residues" evidence="1">
    <location>
        <begin position="49"/>
        <end position="70"/>
    </location>
</feature>
<feature type="region of interest" description="Disordered" evidence="1">
    <location>
        <begin position="44"/>
        <end position="70"/>
    </location>
</feature>
<organism evidence="3 4">
    <name type="scientific">Bacillus thermotolerans</name>
    <name type="common">Quasibacillus thermotolerans</name>
    <dbReference type="NCBI Taxonomy" id="1221996"/>
    <lineage>
        <taxon>Bacteria</taxon>
        <taxon>Bacillati</taxon>
        <taxon>Bacillota</taxon>
        <taxon>Bacilli</taxon>
        <taxon>Bacillales</taxon>
        <taxon>Bacillaceae</taxon>
        <taxon>Bacillus</taxon>
    </lineage>
</organism>
<dbReference type="RefSeq" id="WP_052725838.1">
    <property type="nucleotide sequence ID" value="NZ_JWIR02000018.1"/>
</dbReference>
<keyword evidence="2" id="KW-0732">Signal</keyword>
<evidence type="ECO:0000256" key="2">
    <source>
        <dbReference type="SAM" id="SignalP"/>
    </source>
</evidence>
<keyword evidence="4" id="KW-1185">Reference proteome</keyword>
<feature type="compositionally biased region" description="Basic and acidic residues" evidence="1">
    <location>
        <begin position="212"/>
        <end position="225"/>
    </location>
</feature>
<feature type="region of interest" description="Disordered" evidence="1">
    <location>
        <begin position="198"/>
        <end position="277"/>
    </location>
</feature>